<evidence type="ECO:0000256" key="1">
    <source>
        <dbReference type="SAM" id="MobiDB-lite"/>
    </source>
</evidence>
<name>A0AAE3G3S8_9GAMM</name>
<evidence type="ECO:0000313" key="2">
    <source>
        <dbReference type="EMBL" id="MCP1673392.1"/>
    </source>
</evidence>
<protein>
    <submittedName>
        <fullName evidence="2">Transposase InsO family protein</fullName>
    </submittedName>
</protein>
<dbReference type="AlphaFoldDB" id="A0AAE3G3S8"/>
<evidence type="ECO:0000313" key="3">
    <source>
        <dbReference type="Proteomes" id="UP001205843"/>
    </source>
</evidence>
<accession>A0AAE3G3S8</accession>
<reference evidence="2" key="1">
    <citation type="submission" date="2022-03" db="EMBL/GenBank/DDBJ databases">
        <title>Genomic Encyclopedia of Type Strains, Phase III (KMG-III): the genomes of soil and plant-associated and newly described type strains.</title>
        <authorList>
            <person name="Whitman W."/>
        </authorList>
    </citation>
    <scope>NUCLEOTIDE SEQUENCE</scope>
    <source>
        <strain evidence="2">ANL 6-2</strain>
    </source>
</reference>
<dbReference type="Proteomes" id="UP001205843">
    <property type="component" value="Unassembled WGS sequence"/>
</dbReference>
<feature type="region of interest" description="Disordered" evidence="1">
    <location>
        <begin position="37"/>
        <end position="56"/>
    </location>
</feature>
<sequence length="56" mass="5842">MRTISGHAKQACTNTGSGWAYVSIRYTESLAEAGLEPSVGNRGDSDVNALAETIKG</sequence>
<comment type="caution">
    <text evidence="2">The sequence shown here is derived from an EMBL/GenBank/DDBJ whole genome shotgun (WGS) entry which is preliminary data.</text>
</comment>
<dbReference type="EMBL" id="JALJXV010000001">
    <property type="protein sequence ID" value="MCP1673392.1"/>
    <property type="molecule type" value="Genomic_DNA"/>
</dbReference>
<gene>
    <name evidence="2" type="ORF">J2T57_000484</name>
</gene>
<proteinExistence type="predicted"/>
<keyword evidence="3" id="KW-1185">Reference proteome</keyword>
<organism evidence="2 3">
    <name type="scientific">Natronocella acetinitrilica</name>
    <dbReference type="NCBI Taxonomy" id="414046"/>
    <lineage>
        <taxon>Bacteria</taxon>
        <taxon>Pseudomonadati</taxon>
        <taxon>Pseudomonadota</taxon>
        <taxon>Gammaproteobacteria</taxon>
        <taxon>Chromatiales</taxon>
        <taxon>Ectothiorhodospiraceae</taxon>
        <taxon>Natronocella</taxon>
    </lineage>
</organism>